<evidence type="ECO:0000313" key="1">
    <source>
        <dbReference type="EMBL" id="KAF4630531.1"/>
    </source>
</evidence>
<comment type="caution">
    <text evidence="1">The sequence shown here is derived from an EMBL/GenBank/DDBJ whole genome shotgun (WGS) entry which is preliminary data.</text>
</comment>
<dbReference type="EMBL" id="JAAMPI010000540">
    <property type="protein sequence ID" value="KAF4630531.1"/>
    <property type="molecule type" value="Genomic_DNA"/>
</dbReference>
<name>A0A8H4RKL6_9HELO</name>
<dbReference type="OrthoDB" id="2099276at2759"/>
<keyword evidence="2" id="KW-1185">Reference proteome</keyword>
<reference evidence="1 2" key="1">
    <citation type="submission" date="2020-03" db="EMBL/GenBank/DDBJ databases">
        <title>Draft Genome Sequence of Cudoniella acicularis.</title>
        <authorList>
            <person name="Buettner E."/>
            <person name="Kellner H."/>
        </authorList>
    </citation>
    <scope>NUCLEOTIDE SEQUENCE [LARGE SCALE GENOMIC DNA]</scope>
    <source>
        <strain evidence="1 2">DSM 108380</strain>
    </source>
</reference>
<proteinExistence type="predicted"/>
<evidence type="ECO:0000313" key="2">
    <source>
        <dbReference type="Proteomes" id="UP000566819"/>
    </source>
</evidence>
<sequence length="214" mass="24507">MLFSELLSACRDKIYAFSGLVRICPIDLVWEHMRKKNGDARYDKCTRTAYHPKCKYMTHQRSPNSIGSKRENDRFTCRRPLLNFALFRVSRQISFKVSRVFYSSNKFQLRVTQASDLFVFGSLKPHAISSLRSLHVDFRPNNPSNFDELEELLQQWLATIQTIAKHTTPPQLSFALTFPSADVEIASILLESIKCLPRLRSAALSIGCCQDSAI</sequence>
<accession>A0A8H4RKL6</accession>
<gene>
    <name evidence="1" type="ORF">G7Y89_g7605</name>
</gene>
<dbReference type="Proteomes" id="UP000566819">
    <property type="component" value="Unassembled WGS sequence"/>
</dbReference>
<organism evidence="1 2">
    <name type="scientific">Cudoniella acicularis</name>
    <dbReference type="NCBI Taxonomy" id="354080"/>
    <lineage>
        <taxon>Eukaryota</taxon>
        <taxon>Fungi</taxon>
        <taxon>Dikarya</taxon>
        <taxon>Ascomycota</taxon>
        <taxon>Pezizomycotina</taxon>
        <taxon>Leotiomycetes</taxon>
        <taxon>Helotiales</taxon>
        <taxon>Tricladiaceae</taxon>
        <taxon>Cudoniella</taxon>
    </lineage>
</organism>
<dbReference type="AlphaFoldDB" id="A0A8H4RKL6"/>
<protein>
    <submittedName>
        <fullName evidence="1">Uncharacterized protein</fullName>
    </submittedName>
</protein>